<accession>K9DVM6</accession>
<dbReference type="GO" id="GO:0005506">
    <property type="term" value="F:iron ion binding"/>
    <property type="evidence" value="ECO:0007669"/>
    <property type="project" value="UniProtKB-UniRule"/>
</dbReference>
<dbReference type="InterPro" id="IPR005123">
    <property type="entry name" value="Oxoglu/Fe-dep_dioxygenase_dom"/>
</dbReference>
<dbReference type="AlphaFoldDB" id="K9DVM6"/>
<dbReference type="Pfam" id="PF18331">
    <property type="entry name" value="PKHD_C"/>
    <property type="match status" value="1"/>
</dbReference>
<feature type="binding site" evidence="7">
    <location>
        <position position="106"/>
    </location>
    <ligand>
        <name>Fe cation</name>
        <dbReference type="ChEBI" id="CHEBI:24875"/>
    </ligand>
</feature>
<dbReference type="Proteomes" id="UP000009874">
    <property type="component" value="Unassembled WGS sequence"/>
</dbReference>
<evidence type="ECO:0000256" key="2">
    <source>
        <dbReference type="ARBA" id="ARBA00022723"/>
    </source>
</evidence>
<evidence type="ECO:0000256" key="6">
    <source>
        <dbReference type="ARBA" id="ARBA00023004"/>
    </source>
</evidence>
<dbReference type="PROSITE" id="PS51471">
    <property type="entry name" value="FE2OG_OXY"/>
    <property type="match status" value="1"/>
</dbReference>
<dbReference type="NCBIfam" id="NF003974">
    <property type="entry name" value="PRK05467.1-3"/>
    <property type="match status" value="1"/>
</dbReference>
<dbReference type="InterPro" id="IPR006620">
    <property type="entry name" value="Pro_4_hyd_alph"/>
</dbReference>
<organism evidence="9 10">
    <name type="scientific">Massilia timonae CCUG 45783</name>
    <dbReference type="NCBI Taxonomy" id="883126"/>
    <lineage>
        <taxon>Bacteria</taxon>
        <taxon>Pseudomonadati</taxon>
        <taxon>Pseudomonadota</taxon>
        <taxon>Betaproteobacteria</taxon>
        <taxon>Burkholderiales</taxon>
        <taxon>Oxalobacteraceae</taxon>
        <taxon>Telluria group</taxon>
        <taxon>Massilia</taxon>
    </lineage>
</organism>
<proteinExistence type="inferred from homology"/>
<dbReference type="PANTHER" id="PTHR41536">
    <property type="entry name" value="PKHD-TYPE HYDROXYLASE YBIX"/>
    <property type="match status" value="1"/>
</dbReference>
<dbReference type="EMBL" id="AGZI01000024">
    <property type="protein sequence ID" value="EKU82727.1"/>
    <property type="molecule type" value="Genomic_DNA"/>
</dbReference>
<dbReference type="InterPro" id="IPR041097">
    <property type="entry name" value="PKHD_C"/>
</dbReference>
<dbReference type="eggNOG" id="COG3128">
    <property type="taxonomic scope" value="Bacteria"/>
</dbReference>
<dbReference type="HAMAP" id="MF_00657">
    <property type="entry name" value="Hydroxyl_YbiX"/>
    <property type="match status" value="1"/>
</dbReference>
<dbReference type="STRING" id="47229.LO55_2771"/>
<keyword evidence="5 7" id="KW-0560">Oxidoreductase</keyword>
<evidence type="ECO:0000256" key="1">
    <source>
        <dbReference type="ARBA" id="ARBA00001961"/>
    </source>
</evidence>
<dbReference type="Pfam" id="PF13640">
    <property type="entry name" value="2OG-FeII_Oxy_3"/>
    <property type="match status" value="1"/>
</dbReference>
<evidence type="ECO:0000259" key="8">
    <source>
        <dbReference type="PROSITE" id="PS51471"/>
    </source>
</evidence>
<feature type="binding site" evidence="7">
    <location>
        <position position="169"/>
    </location>
    <ligand>
        <name>Fe cation</name>
        <dbReference type="ChEBI" id="CHEBI:24875"/>
    </ligand>
</feature>
<keyword evidence="3 7" id="KW-0847">Vitamin C</keyword>
<evidence type="ECO:0000256" key="7">
    <source>
        <dbReference type="HAMAP-Rule" id="MF_00657"/>
    </source>
</evidence>
<dbReference type="Gene3D" id="4.10.860.20">
    <property type="entry name" value="Rabenosyn, Rab binding domain"/>
    <property type="match status" value="1"/>
</dbReference>
<name>K9DVM6_9BURK</name>
<comment type="caution">
    <text evidence="9">The sequence shown here is derived from an EMBL/GenBank/DDBJ whole genome shotgun (WGS) entry which is preliminary data.</text>
</comment>
<feature type="binding site" evidence="7">
    <location>
        <position position="108"/>
    </location>
    <ligand>
        <name>Fe cation</name>
        <dbReference type="ChEBI" id="CHEBI:24875"/>
    </ligand>
</feature>
<dbReference type="InterPro" id="IPR044862">
    <property type="entry name" value="Pro_4_hyd_alph_FE2OG_OXY"/>
</dbReference>
<comment type="cofactor">
    <cofactor evidence="1 7">
        <name>L-ascorbate</name>
        <dbReference type="ChEBI" id="CHEBI:38290"/>
    </cofactor>
</comment>
<dbReference type="PANTHER" id="PTHR41536:SF1">
    <property type="entry name" value="PKHD-TYPE HYDROXYLASE YBIX"/>
    <property type="match status" value="1"/>
</dbReference>
<evidence type="ECO:0000313" key="10">
    <source>
        <dbReference type="Proteomes" id="UP000009874"/>
    </source>
</evidence>
<evidence type="ECO:0000256" key="3">
    <source>
        <dbReference type="ARBA" id="ARBA00022896"/>
    </source>
</evidence>
<reference evidence="9 10" key="1">
    <citation type="submission" date="2012-09" db="EMBL/GenBank/DDBJ databases">
        <title>The Genome Sequence of Massilia timonae CCUG 45783.</title>
        <authorList>
            <consortium name="The Broad Institute Genome Sequencing Platform"/>
            <person name="Earl A."/>
            <person name="Ward D."/>
            <person name="Feldgarden M."/>
            <person name="Gevers D."/>
            <person name="Huys G."/>
            <person name="Walker B."/>
            <person name="Young S.K."/>
            <person name="Zeng Q."/>
            <person name="Gargeya S."/>
            <person name="Fitzgerald M."/>
            <person name="Haas B."/>
            <person name="Abouelleil A."/>
            <person name="Alvarado L."/>
            <person name="Arachchi H.M."/>
            <person name="Berlin A.M."/>
            <person name="Chapman S.B."/>
            <person name="Goldberg J."/>
            <person name="Griggs A."/>
            <person name="Gujja S."/>
            <person name="Hansen M."/>
            <person name="Howarth C."/>
            <person name="Imamovic A."/>
            <person name="Larimer J."/>
            <person name="McCowen C."/>
            <person name="Montmayeur A."/>
            <person name="Murphy C."/>
            <person name="Neiman D."/>
            <person name="Pearson M."/>
            <person name="Priest M."/>
            <person name="Roberts A."/>
            <person name="Saif S."/>
            <person name="Shea T."/>
            <person name="Sisk P."/>
            <person name="Sykes S."/>
            <person name="Wortman J."/>
            <person name="Nusbaum C."/>
            <person name="Birren B."/>
        </authorList>
    </citation>
    <scope>NUCLEOTIDE SEQUENCE [LARGE SCALE GENOMIC DNA]</scope>
    <source>
        <strain evidence="9 10">CCUG 45783</strain>
    </source>
</reference>
<dbReference type="GO" id="GO:0006974">
    <property type="term" value="P:DNA damage response"/>
    <property type="evidence" value="ECO:0007669"/>
    <property type="project" value="TreeGrafter"/>
</dbReference>
<dbReference type="GO" id="GO:0031418">
    <property type="term" value="F:L-ascorbic acid binding"/>
    <property type="evidence" value="ECO:0007669"/>
    <property type="project" value="UniProtKB-KW"/>
</dbReference>
<comment type="cofactor">
    <cofactor evidence="7">
        <name>Fe(2+)</name>
        <dbReference type="ChEBI" id="CHEBI:29033"/>
    </cofactor>
    <text evidence="7">Binds 1 Fe(2+) ion per subunit.</text>
</comment>
<dbReference type="PATRIC" id="fig|883126.3.peg.2075"/>
<evidence type="ECO:0000313" key="9">
    <source>
        <dbReference type="EMBL" id="EKU82727.1"/>
    </source>
</evidence>
<dbReference type="NCBIfam" id="NF003975">
    <property type="entry name" value="PRK05467.1-4"/>
    <property type="match status" value="1"/>
</dbReference>
<feature type="binding site" evidence="7">
    <location>
        <position position="179"/>
    </location>
    <ligand>
        <name>2-oxoglutarate</name>
        <dbReference type="ChEBI" id="CHEBI:16810"/>
    </ligand>
</feature>
<feature type="domain" description="Fe2OG dioxygenase" evidence="8">
    <location>
        <begin position="85"/>
        <end position="188"/>
    </location>
</feature>
<dbReference type="SUPFAM" id="SSF51197">
    <property type="entry name" value="Clavaminate synthase-like"/>
    <property type="match status" value="1"/>
</dbReference>
<dbReference type="Gene3D" id="2.60.120.620">
    <property type="entry name" value="q2cbj1_9rhob like domain"/>
    <property type="match status" value="1"/>
</dbReference>
<sequence length="236" mass="25805">MLVRQKKNDMMLHIPGVLTPDQVAHLRARMAGAPEWLDGRESVGPQGAKVKRNRQLGEGTPLAVELGQIVSAALMANPMFFSSALPLRMLTPYFNAYGGGEHYGLHVDGAIRAQRGGGAPVRADVSTTVFLSEPEEYEGGELEVVDLYGTHEVKLAAGDAIVYSSGSVHQVRPVTSGERVASFLWTQSMVRDDGKRAMLFDLDTQIQKLRAQHGESEITVGLTAHYHNLLRMWAEV</sequence>
<gene>
    <name evidence="9" type="ORF">HMPREF9710_02042</name>
</gene>
<dbReference type="HOGENOM" id="CLU_106663_0_0_4"/>
<protein>
    <recommendedName>
        <fullName evidence="8">Fe2OG dioxygenase domain-containing protein</fullName>
    </recommendedName>
</protein>
<keyword evidence="2 7" id="KW-0479">Metal-binding</keyword>
<evidence type="ECO:0000256" key="4">
    <source>
        <dbReference type="ARBA" id="ARBA00022964"/>
    </source>
</evidence>
<evidence type="ECO:0000256" key="5">
    <source>
        <dbReference type="ARBA" id="ARBA00023002"/>
    </source>
</evidence>
<dbReference type="SMART" id="SM00702">
    <property type="entry name" value="P4Hc"/>
    <property type="match status" value="1"/>
</dbReference>
<dbReference type="GO" id="GO:0016706">
    <property type="term" value="F:2-oxoglutarate-dependent dioxygenase activity"/>
    <property type="evidence" value="ECO:0007669"/>
    <property type="project" value="UniProtKB-UniRule"/>
</dbReference>
<keyword evidence="6 7" id="KW-0408">Iron</keyword>
<keyword evidence="4 7" id="KW-0223">Dioxygenase</keyword>
<keyword evidence="10" id="KW-1185">Reference proteome</keyword>
<dbReference type="InterPro" id="IPR023550">
    <property type="entry name" value="PKHD_hydroxylase"/>
</dbReference>
<dbReference type="GO" id="GO:0006879">
    <property type="term" value="P:intracellular iron ion homeostasis"/>
    <property type="evidence" value="ECO:0007669"/>
    <property type="project" value="TreeGrafter"/>
</dbReference>